<dbReference type="InterPro" id="IPR056789">
    <property type="entry name" value="LRR_R13L1-DRL21"/>
</dbReference>
<name>A0A2H5QY64_CITUN</name>
<accession>A0A2H5QY64</accession>
<dbReference type="Proteomes" id="UP000236630">
    <property type="component" value="Unassembled WGS sequence"/>
</dbReference>
<gene>
    <name evidence="2" type="ORF">CUMW_288790</name>
</gene>
<dbReference type="EMBL" id="BDQV01011419">
    <property type="protein sequence ID" value="GAY69517.1"/>
    <property type="molecule type" value="Genomic_DNA"/>
</dbReference>
<organism evidence="2 3">
    <name type="scientific">Citrus unshiu</name>
    <name type="common">Satsuma mandarin</name>
    <name type="synonym">Citrus nobilis var. unshiu</name>
    <dbReference type="NCBI Taxonomy" id="55188"/>
    <lineage>
        <taxon>Eukaryota</taxon>
        <taxon>Viridiplantae</taxon>
        <taxon>Streptophyta</taxon>
        <taxon>Embryophyta</taxon>
        <taxon>Tracheophyta</taxon>
        <taxon>Spermatophyta</taxon>
        <taxon>Magnoliopsida</taxon>
        <taxon>eudicotyledons</taxon>
        <taxon>Gunneridae</taxon>
        <taxon>Pentapetalae</taxon>
        <taxon>rosids</taxon>
        <taxon>malvids</taxon>
        <taxon>Sapindales</taxon>
        <taxon>Rutaceae</taxon>
        <taxon>Aurantioideae</taxon>
        <taxon>Citrus</taxon>
    </lineage>
</organism>
<evidence type="ECO:0000313" key="2">
    <source>
        <dbReference type="EMBL" id="GAY69517.1"/>
    </source>
</evidence>
<sequence>MGNLIKLHHLNNSNTDSMEEMPLGIGKLTCLQTLCNFVVGKDSVSGLRELKLLTHLRGTLCISKLENVKDVVDAEEAQLDGKKNLK</sequence>
<feature type="domain" description="R13L1/DRL21-like LRR repeat region" evidence="1">
    <location>
        <begin position="47"/>
        <end position="86"/>
    </location>
</feature>
<dbReference type="PANTHER" id="PTHR47186:SF41">
    <property type="entry name" value="OS12G0131701 PROTEIN"/>
    <property type="match status" value="1"/>
</dbReference>
<protein>
    <recommendedName>
        <fullName evidence="1">R13L1/DRL21-like LRR repeat region domain-containing protein</fullName>
    </recommendedName>
</protein>
<reference evidence="2 3" key="1">
    <citation type="journal article" date="2017" name="Front. Genet.">
        <title>Draft sequencing of the heterozygous diploid genome of Satsuma (Citrus unshiu Marc.) using a hybrid assembly approach.</title>
        <authorList>
            <person name="Shimizu T."/>
            <person name="Tanizawa Y."/>
            <person name="Mochizuki T."/>
            <person name="Nagasaki H."/>
            <person name="Yoshioka T."/>
            <person name="Toyoda A."/>
            <person name="Fujiyama A."/>
            <person name="Kaminuma E."/>
            <person name="Nakamura Y."/>
        </authorList>
    </citation>
    <scope>NUCLEOTIDE SEQUENCE [LARGE SCALE GENOMIC DNA]</scope>
    <source>
        <strain evidence="3">cv. Miyagawa wase</strain>
    </source>
</reference>
<dbReference type="Pfam" id="PF25019">
    <property type="entry name" value="LRR_R13L1-DRL21"/>
    <property type="match status" value="1"/>
</dbReference>
<keyword evidence="3" id="KW-1185">Reference proteome</keyword>
<evidence type="ECO:0000313" key="3">
    <source>
        <dbReference type="Proteomes" id="UP000236630"/>
    </source>
</evidence>
<dbReference type="AlphaFoldDB" id="A0A2H5QY64"/>
<proteinExistence type="predicted"/>
<dbReference type="STRING" id="55188.A0A2H5QY64"/>
<comment type="caution">
    <text evidence="2">The sequence shown here is derived from an EMBL/GenBank/DDBJ whole genome shotgun (WGS) entry which is preliminary data.</text>
</comment>
<dbReference type="PANTHER" id="PTHR47186">
    <property type="entry name" value="LEUCINE-RICH REPEAT-CONTAINING PROTEIN 57"/>
    <property type="match status" value="1"/>
</dbReference>
<evidence type="ECO:0000259" key="1">
    <source>
        <dbReference type="Pfam" id="PF25019"/>
    </source>
</evidence>
<feature type="non-terminal residue" evidence="2">
    <location>
        <position position="86"/>
    </location>
</feature>